<organism evidence="1 2">
    <name type="scientific">Pristionchus fissidentatus</name>
    <dbReference type="NCBI Taxonomy" id="1538716"/>
    <lineage>
        <taxon>Eukaryota</taxon>
        <taxon>Metazoa</taxon>
        <taxon>Ecdysozoa</taxon>
        <taxon>Nematoda</taxon>
        <taxon>Chromadorea</taxon>
        <taxon>Rhabditida</taxon>
        <taxon>Rhabditina</taxon>
        <taxon>Diplogasteromorpha</taxon>
        <taxon>Diplogasteroidea</taxon>
        <taxon>Neodiplogasteridae</taxon>
        <taxon>Pristionchus</taxon>
    </lineage>
</organism>
<comment type="caution">
    <text evidence="1">The sequence shown here is derived from an EMBL/GenBank/DDBJ whole genome shotgun (WGS) entry which is preliminary data.</text>
</comment>
<accession>A0AAV5VBZ0</accession>
<gene>
    <name evidence="1" type="ORF">PFISCL1PPCAC_7372</name>
</gene>
<evidence type="ECO:0000313" key="1">
    <source>
        <dbReference type="EMBL" id="GMT16075.1"/>
    </source>
</evidence>
<feature type="non-terminal residue" evidence="1">
    <location>
        <position position="1"/>
    </location>
</feature>
<protein>
    <submittedName>
        <fullName evidence="1">Uncharacterized protein</fullName>
    </submittedName>
</protein>
<proteinExistence type="predicted"/>
<dbReference type="Proteomes" id="UP001432322">
    <property type="component" value="Unassembled WGS sequence"/>
</dbReference>
<sequence length="82" mass="9385">TALLFLSLMVLAQSADFNYTRKYLSTAQVTEMRRCFDITMQLLSIMTNQTSKNPRKMQECTSNLLKLVMLSGEGGEIKRLFN</sequence>
<name>A0AAV5VBZ0_9BILA</name>
<evidence type="ECO:0000313" key="2">
    <source>
        <dbReference type="Proteomes" id="UP001432322"/>
    </source>
</evidence>
<dbReference type="EMBL" id="BTSY01000002">
    <property type="protein sequence ID" value="GMT16075.1"/>
    <property type="molecule type" value="Genomic_DNA"/>
</dbReference>
<keyword evidence="2" id="KW-1185">Reference proteome</keyword>
<reference evidence="1" key="1">
    <citation type="submission" date="2023-10" db="EMBL/GenBank/DDBJ databases">
        <title>Genome assembly of Pristionchus species.</title>
        <authorList>
            <person name="Yoshida K."/>
            <person name="Sommer R.J."/>
        </authorList>
    </citation>
    <scope>NUCLEOTIDE SEQUENCE</scope>
    <source>
        <strain evidence="1">RS5133</strain>
    </source>
</reference>
<dbReference type="AlphaFoldDB" id="A0AAV5VBZ0"/>